<evidence type="ECO:0000313" key="2">
    <source>
        <dbReference type="Proteomes" id="UP000245383"/>
    </source>
</evidence>
<reference evidence="1 2" key="1">
    <citation type="journal article" date="2018" name="MBio">
        <title>Comparative Genomics Reveals the Core Gene Toolbox for the Fungus-Insect Symbiosis.</title>
        <authorList>
            <person name="Wang Y."/>
            <person name="Stata M."/>
            <person name="Wang W."/>
            <person name="Stajich J.E."/>
            <person name="White M.M."/>
            <person name="Moncalvo J.M."/>
        </authorList>
    </citation>
    <scope>NUCLEOTIDE SEQUENCE [LARGE SCALE GENOMIC DNA]</scope>
    <source>
        <strain evidence="1 2">SWE-8-4</strain>
    </source>
</reference>
<evidence type="ECO:0000313" key="1">
    <source>
        <dbReference type="EMBL" id="PVU86456.1"/>
    </source>
</evidence>
<keyword evidence="2" id="KW-1185">Reference proteome</keyword>
<dbReference type="AlphaFoldDB" id="A0A2T9Y272"/>
<accession>A0A2T9Y272</accession>
<sequence>MSATRCKPIQLVVDAATRTLAKCGKSAAIVRLRQELSMTDLNIKTAVARTRAFKKRAGLITWISDLIKCPYKHRCDTWKQKPVKTKN</sequence>
<dbReference type="EMBL" id="MBFR01000668">
    <property type="protein sequence ID" value="PVU86456.1"/>
    <property type="molecule type" value="Genomic_DNA"/>
</dbReference>
<organism evidence="1 2">
    <name type="scientific">Smittium simulii</name>
    <dbReference type="NCBI Taxonomy" id="133385"/>
    <lineage>
        <taxon>Eukaryota</taxon>
        <taxon>Fungi</taxon>
        <taxon>Fungi incertae sedis</taxon>
        <taxon>Zoopagomycota</taxon>
        <taxon>Kickxellomycotina</taxon>
        <taxon>Harpellomycetes</taxon>
        <taxon>Harpellales</taxon>
        <taxon>Legeriomycetaceae</taxon>
        <taxon>Smittium</taxon>
    </lineage>
</organism>
<proteinExistence type="predicted"/>
<comment type="caution">
    <text evidence="1">The sequence shown here is derived from an EMBL/GenBank/DDBJ whole genome shotgun (WGS) entry which is preliminary data.</text>
</comment>
<dbReference type="OrthoDB" id="5554655at2759"/>
<name>A0A2T9Y272_9FUNG</name>
<gene>
    <name evidence="1" type="ORF">BB561_006699</name>
</gene>
<protein>
    <submittedName>
        <fullName evidence="1">Uncharacterized protein</fullName>
    </submittedName>
</protein>
<dbReference type="Proteomes" id="UP000245383">
    <property type="component" value="Unassembled WGS sequence"/>
</dbReference>